<proteinExistence type="predicted"/>
<reference evidence="2" key="1">
    <citation type="journal article" date="2019" name="Int. J. Syst. Evol. Microbiol.">
        <title>The Global Catalogue of Microorganisms (GCM) 10K type strain sequencing project: providing services to taxonomists for standard genome sequencing and annotation.</title>
        <authorList>
            <consortium name="The Broad Institute Genomics Platform"/>
            <consortium name="The Broad Institute Genome Sequencing Center for Infectious Disease"/>
            <person name="Wu L."/>
            <person name="Ma J."/>
        </authorList>
    </citation>
    <scope>NUCLEOTIDE SEQUENCE [LARGE SCALE GENOMIC DNA]</scope>
    <source>
        <strain evidence="2">CCM 8912</strain>
    </source>
</reference>
<name>A0ABW4CXP1_9LACO</name>
<dbReference type="Proteomes" id="UP001597212">
    <property type="component" value="Unassembled WGS sequence"/>
</dbReference>
<comment type="caution">
    <text evidence="1">The sequence shown here is derived from an EMBL/GenBank/DDBJ whole genome shotgun (WGS) entry which is preliminary data.</text>
</comment>
<gene>
    <name evidence="1" type="ORF">ACFQ5K_08370</name>
</gene>
<dbReference type="RefSeq" id="WP_125757083.1">
    <property type="nucleotide sequence ID" value="NZ_JBHTOK010000067.1"/>
</dbReference>
<accession>A0ABW4CXP1</accession>
<organism evidence="1 2">
    <name type="scientific">Lacticaseibacillus hegangensis</name>
    <dbReference type="NCBI Taxonomy" id="2486010"/>
    <lineage>
        <taxon>Bacteria</taxon>
        <taxon>Bacillati</taxon>
        <taxon>Bacillota</taxon>
        <taxon>Bacilli</taxon>
        <taxon>Lactobacillales</taxon>
        <taxon>Lactobacillaceae</taxon>
        <taxon>Lacticaseibacillus</taxon>
    </lineage>
</organism>
<keyword evidence="2" id="KW-1185">Reference proteome</keyword>
<evidence type="ECO:0000313" key="1">
    <source>
        <dbReference type="EMBL" id="MFD1441385.1"/>
    </source>
</evidence>
<dbReference type="Gene3D" id="3.40.50.10490">
    <property type="entry name" value="Glucose-6-phosphate isomerase like protein, domain 1"/>
    <property type="match status" value="1"/>
</dbReference>
<protein>
    <submittedName>
        <fullName evidence="1">Uncharacterized protein</fullName>
    </submittedName>
</protein>
<sequence>MNKVAQFSVPHDEGDPLFVCDATQQLASLFCPETEQLDRSLTVLSAEAESAAKSGDDFFDRFGFDWQEGYQMTLIAADINLAMARMAASHFAQQCTLPCTAYDPVEYSAGAYREVNIDHRVIFIDTPNYNKSRSRYIRREEKYLRDYIDHCYSISTDSPSSKANTLYLSAPREALLTPVVIAAALQSMINRLAAVTPQWVGKGVFQDFPVLGK</sequence>
<dbReference type="EMBL" id="JBHTOK010000067">
    <property type="protein sequence ID" value="MFD1441385.1"/>
    <property type="molecule type" value="Genomic_DNA"/>
</dbReference>
<evidence type="ECO:0000313" key="2">
    <source>
        <dbReference type="Proteomes" id="UP001597212"/>
    </source>
</evidence>